<name>A0ABU5DKN3_9BURK</name>
<keyword evidence="4 9" id="KW-0408">Iron</keyword>
<dbReference type="SUPFAM" id="SSF143975">
    <property type="entry name" value="IlvD/EDD N-terminal domain-like"/>
    <property type="match status" value="1"/>
</dbReference>
<dbReference type="InterPro" id="IPR000581">
    <property type="entry name" value="ILV_EDD_N"/>
</dbReference>
<evidence type="ECO:0000313" key="13">
    <source>
        <dbReference type="EMBL" id="MDY0745829.1"/>
    </source>
</evidence>
<evidence type="ECO:0000256" key="6">
    <source>
        <dbReference type="ARBA" id="ARBA00023064"/>
    </source>
</evidence>
<evidence type="ECO:0000256" key="4">
    <source>
        <dbReference type="ARBA" id="ARBA00023004"/>
    </source>
</evidence>
<dbReference type="HAMAP" id="MF_02094">
    <property type="entry name" value="Edd"/>
    <property type="match status" value="1"/>
</dbReference>
<comment type="pathway">
    <text evidence="9">Carbohydrate metabolism; Entner-Doudoroff pathway.</text>
</comment>
<dbReference type="NCBIfam" id="TIGR01196">
    <property type="entry name" value="edd"/>
    <property type="match status" value="1"/>
</dbReference>
<evidence type="ECO:0000256" key="3">
    <source>
        <dbReference type="ARBA" id="ARBA00022723"/>
    </source>
</evidence>
<evidence type="ECO:0000256" key="1">
    <source>
        <dbReference type="ARBA" id="ARBA00006486"/>
    </source>
</evidence>
<dbReference type="InterPro" id="IPR042096">
    <property type="entry name" value="Dihydro-acid_dehy_C"/>
</dbReference>
<evidence type="ECO:0000256" key="7">
    <source>
        <dbReference type="ARBA" id="ARBA00023239"/>
    </source>
</evidence>
<dbReference type="Proteomes" id="UP001285263">
    <property type="component" value="Unassembled WGS sequence"/>
</dbReference>
<comment type="similarity">
    <text evidence="1 9">Belongs to the IlvD/Edd family.</text>
</comment>
<feature type="binding site" evidence="9">
    <location>
        <position position="154"/>
    </location>
    <ligand>
        <name>[4Fe-4S] cluster</name>
        <dbReference type="ChEBI" id="CHEBI:49883"/>
    </ligand>
</feature>
<evidence type="ECO:0000313" key="14">
    <source>
        <dbReference type="Proteomes" id="UP001285263"/>
    </source>
</evidence>
<dbReference type="SUPFAM" id="SSF52016">
    <property type="entry name" value="LeuD/IlvD-like"/>
    <property type="match status" value="1"/>
</dbReference>
<evidence type="ECO:0000256" key="8">
    <source>
        <dbReference type="ARBA" id="ARBA00023277"/>
    </source>
</evidence>
<dbReference type="InterPro" id="IPR056740">
    <property type="entry name" value="ILV_EDD_C"/>
</dbReference>
<dbReference type="EC" id="4.2.1.12" evidence="9 10"/>
<dbReference type="InterPro" id="IPR004786">
    <property type="entry name" value="6-phosphgluc_deHydtase"/>
</dbReference>
<dbReference type="InterPro" id="IPR037237">
    <property type="entry name" value="IlvD/EDD_N"/>
</dbReference>
<protein>
    <recommendedName>
        <fullName evidence="9 10">Phosphogluconate dehydratase</fullName>
        <ecNumber evidence="9 10">4.2.1.12</ecNumber>
    </recommendedName>
</protein>
<dbReference type="Gene3D" id="3.50.30.80">
    <property type="entry name" value="IlvD/EDD C-terminal domain-like"/>
    <property type="match status" value="1"/>
</dbReference>
<sequence length="605" mass="63808">MNKTLLAVTERIRQRSADSRGAYLDGVDKLAGRKRGVERMGCANVAHAVAAMPANDKLRIVEEKAPNIAIVTAYNDMLSAHQPYEGYPALIREAAHALGATAQVAGGTPAMCDGVTQGLPGMEMSLFSRDTIAMSTAISLSHDVFDAALLLGICDKIVPGLLIGALHFGHLPCVFVPAGPMSSGLSNSAKAKVREQYAQGLVGREELQKAESAAYHGAGTCTFYGTANSNQMLLEAMGLHVPGAAFVHPHDDLREALTRQAVSTVLSIAPKANYTPIGRLVDERCIVNAMVALLATGGSTNHLIHWVAVARSAGILIDWTDFSELSAVVPLLARVYPNGSADVNQFQEAGGPGFVIRELLDAGLMHEDVLSVAGASLRPFARVPALGEDKSVQWQDLAPASGDDTVVRTAAEPFSATGGLKLLQGNLGRAVIKVSAVPEDRHIVEAPCRIFDSQDAMQDAFKAGELEKDVVVVVRFQGPHANGMPELHKLTPPLAVLQNKGFKVALVTDGRMSGASGKVPAAIHVSPEALAGGPLGKLRDGDVVRMDAVTGELTALVPQAEWDARGQAQITAAHAYDNGHGLGRDLFAGMRRNARTAEEGAITWL</sequence>
<comment type="catalytic activity">
    <reaction evidence="9">
        <text>6-phospho-D-gluconate = 2-dehydro-3-deoxy-6-phospho-D-gluconate + H2O</text>
        <dbReference type="Rhea" id="RHEA:17277"/>
        <dbReference type="ChEBI" id="CHEBI:15377"/>
        <dbReference type="ChEBI" id="CHEBI:57569"/>
        <dbReference type="ChEBI" id="CHEBI:58759"/>
        <dbReference type="EC" id="4.2.1.12"/>
    </reaction>
</comment>
<comment type="cofactor">
    <cofactor evidence="9">
        <name>[4Fe-4S] cluster</name>
        <dbReference type="ChEBI" id="CHEBI:49883"/>
    </cofactor>
    <text evidence="9">Binds 1 [4Fe-4S] cluster.</text>
</comment>
<dbReference type="RefSeq" id="WP_320423723.1">
    <property type="nucleotide sequence ID" value="NZ_JAXCLA010000004.1"/>
</dbReference>
<keyword evidence="2 9" id="KW-0004">4Fe-4S</keyword>
<comment type="function">
    <text evidence="9">Catalyzes the dehydration of 6-phospho-D-gluconate to 2-dehydro-3-deoxy-6-phospho-D-gluconate.</text>
</comment>
<dbReference type="PROSITE" id="PS00886">
    <property type="entry name" value="ILVD_EDD_1"/>
    <property type="match status" value="1"/>
</dbReference>
<dbReference type="Pfam" id="PF00920">
    <property type="entry name" value="ILVD_EDD_N"/>
    <property type="match status" value="1"/>
</dbReference>
<dbReference type="Pfam" id="PF24877">
    <property type="entry name" value="ILV_EDD_C"/>
    <property type="match status" value="1"/>
</dbReference>
<dbReference type="GO" id="GO:0004456">
    <property type="term" value="F:phosphogluconate dehydratase activity"/>
    <property type="evidence" value="ECO:0007669"/>
    <property type="project" value="UniProtKB-EC"/>
</dbReference>
<evidence type="ECO:0000256" key="2">
    <source>
        <dbReference type="ARBA" id="ARBA00022485"/>
    </source>
</evidence>
<accession>A0ABU5DKN3</accession>
<evidence type="ECO:0000256" key="10">
    <source>
        <dbReference type="NCBIfam" id="TIGR01196"/>
    </source>
</evidence>
<keyword evidence="6 9" id="KW-0311">Gluconate utilization</keyword>
<evidence type="ECO:0000259" key="11">
    <source>
        <dbReference type="Pfam" id="PF00920"/>
    </source>
</evidence>
<dbReference type="PANTHER" id="PTHR43661">
    <property type="entry name" value="D-XYLONATE DEHYDRATASE"/>
    <property type="match status" value="1"/>
</dbReference>
<evidence type="ECO:0000256" key="5">
    <source>
        <dbReference type="ARBA" id="ARBA00023014"/>
    </source>
</evidence>
<dbReference type="InterPro" id="IPR020558">
    <property type="entry name" value="DiOHA_6PGluconate_deHydtase_CS"/>
</dbReference>
<keyword evidence="3 9" id="KW-0479">Metal-binding</keyword>
<evidence type="ECO:0000256" key="9">
    <source>
        <dbReference type="HAMAP-Rule" id="MF_02094"/>
    </source>
</evidence>
<dbReference type="EMBL" id="JAXCLA010000004">
    <property type="protein sequence ID" value="MDY0745829.1"/>
    <property type="molecule type" value="Genomic_DNA"/>
</dbReference>
<proteinExistence type="inferred from homology"/>
<feature type="binding site" evidence="9">
    <location>
        <position position="221"/>
    </location>
    <ligand>
        <name>[4Fe-4S] cluster</name>
        <dbReference type="ChEBI" id="CHEBI:49883"/>
    </ligand>
</feature>
<dbReference type="PANTHER" id="PTHR43661:SF1">
    <property type="entry name" value="PHOSPHOGLUCONATE DEHYDRATASE"/>
    <property type="match status" value="1"/>
</dbReference>
<keyword evidence="7 9" id="KW-0456">Lyase</keyword>
<keyword evidence="8 9" id="KW-0119">Carbohydrate metabolism</keyword>
<keyword evidence="14" id="KW-1185">Reference proteome</keyword>
<gene>
    <name evidence="9 13" type="primary">edd</name>
    <name evidence="13" type="ORF">SNE35_15015</name>
</gene>
<evidence type="ECO:0000259" key="12">
    <source>
        <dbReference type="Pfam" id="PF24877"/>
    </source>
</evidence>
<dbReference type="PROSITE" id="PS00887">
    <property type="entry name" value="ILVD_EDD_2"/>
    <property type="match status" value="1"/>
</dbReference>
<keyword evidence="5 9" id="KW-0411">Iron-sulfur</keyword>
<feature type="domain" description="Dihydroxy-acid/6-phosphogluconate dehydratase C-terminal" evidence="12">
    <location>
        <begin position="406"/>
        <end position="601"/>
    </location>
</feature>
<feature type="domain" description="Dihydroxy-acid/6-phosphogluconate dehydratase N-terminal" evidence="11">
    <location>
        <begin position="66"/>
        <end position="377"/>
    </location>
</feature>
<comment type="caution">
    <text evidence="13">The sequence shown here is derived from an EMBL/GenBank/DDBJ whole genome shotgun (WGS) entry which is preliminary data.</text>
</comment>
<organism evidence="13 14">
    <name type="scientific">Roseateles agri</name>
    <dbReference type="NCBI Taxonomy" id="3098619"/>
    <lineage>
        <taxon>Bacteria</taxon>
        <taxon>Pseudomonadati</taxon>
        <taxon>Pseudomonadota</taxon>
        <taxon>Betaproteobacteria</taxon>
        <taxon>Burkholderiales</taxon>
        <taxon>Sphaerotilaceae</taxon>
        <taxon>Roseateles</taxon>
    </lineage>
</organism>
<reference evidence="13 14" key="1">
    <citation type="submission" date="2023-11" db="EMBL/GenBank/DDBJ databases">
        <title>Paucibacter sp. nov., isolated from fresh soil in Korea.</title>
        <authorList>
            <person name="Le N.T.T."/>
        </authorList>
    </citation>
    <scope>NUCLEOTIDE SEQUENCE [LARGE SCALE GENOMIC DNA]</scope>
    <source>
        <strain evidence="13 14">R3-3</strain>
    </source>
</reference>